<name>A0A7C9CJ32_OPUST</name>
<feature type="transmembrane region" description="Helical" evidence="1">
    <location>
        <begin position="64"/>
        <end position="85"/>
    </location>
</feature>
<reference evidence="2" key="2">
    <citation type="submission" date="2020-07" db="EMBL/GenBank/DDBJ databases">
        <authorList>
            <person name="Vera ALvarez R."/>
            <person name="Arias-Moreno D.M."/>
            <person name="Jimenez-Jacinto V."/>
            <person name="Jimenez-Bremont J.F."/>
            <person name="Swaminathan K."/>
            <person name="Moose S.P."/>
            <person name="Guerrero-Gonzalez M.L."/>
            <person name="Marino-Ramirez L."/>
            <person name="Landsman D."/>
            <person name="Rodriguez-Kessler M."/>
            <person name="Delgado-Sanchez P."/>
        </authorList>
    </citation>
    <scope>NUCLEOTIDE SEQUENCE</scope>
    <source>
        <tissue evidence="2">Cladode</tissue>
    </source>
</reference>
<protein>
    <submittedName>
        <fullName evidence="2">Uncharacterized protein</fullName>
    </submittedName>
</protein>
<accession>A0A7C9CJ32</accession>
<proteinExistence type="predicted"/>
<reference evidence="2" key="1">
    <citation type="journal article" date="2013" name="J. Plant Res.">
        <title>Effect of fungi and light on seed germination of three Opuntia species from semiarid lands of central Mexico.</title>
        <authorList>
            <person name="Delgado-Sanchez P."/>
            <person name="Jimenez-Bremont J.F."/>
            <person name="Guerrero-Gonzalez Mde L."/>
            <person name="Flores J."/>
        </authorList>
    </citation>
    <scope>NUCLEOTIDE SEQUENCE</scope>
    <source>
        <tissue evidence="2">Cladode</tissue>
    </source>
</reference>
<evidence type="ECO:0000256" key="1">
    <source>
        <dbReference type="SAM" id="Phobius"/>
    </source>
</evidence>
<keyword evidence="1" id="KW-1133">Transmembrane helix</keyword>
<organism evidence="2">
    <name type="scientific">Opuntia streptacantha</name>
    <name type="common">Prickly pear cactus</name>
    <name type="synonym">Opuntia cardona</name>
    <dbReference type="NCBI Taxonomy" id="393608"/>
    <lineage>
        <taxon>Eukaryota</taxon>
        <taxon>Viridiplantae</taxon>
        <taxon>Streptophyta</taxon>
        <taxon>Embryophyta</taxon>
        <taxon>Tracheophyta</taxon>
        <taxon>Spermatophyta</taxon>
        <taxon>Magnoliopsida</taxon>
        <taxon>eudicotyledons</taxon>
        <taxon>Gunneridae</taxon>
        <taxon>Pentapetalae</taxon>
        <taxon>Caryophyllales</taxon>
        <taxon>Cactineae</taxon>
        <taxon>Cactaceae</taxon>
        <taxon>Opuntioideae</taxon>
        <taxon>Opuntia</taxon>
    </lineage>
</organism>
<keyword evidence="1" id="KW-0812">Transmembrane</keyword>
<evidence type="ECO:0000313" key="2">
    <source>
        <dbReference type="EMBL" id="MBA4616964.1"/>
    </source>
</evidence>
<keyword evidence="1" id="KW-0472">Membrane</keyword>
<sequence>MVGRSVVAAMVMQSRQAVEFWSPRQRKRPYTASGVAVPAEVEKKREEPRAVALEERDWRTVSRLAWYLLLVAKVVALSQMLYTYVGSEVEGGISERIESERNRSDQLTAAMVVL</sequence>
<dbReference type="EMBL" id="GISG01014031">
    <property type="protein sequence ID" value="MBA4616964.1"/>
    <property type="molecule type" value="Transcribed_RNA"/>
</dbReference>
<dbReference type="AlphaFoldDB" id="A0A7C9CJ32"/>